<keyword evidence="3" id="KW-0493">Microtubule</keyword>
<feature type="compositionally biased region" description="Polar residues" evidence="11">
    <location>
        <begin position="409"/>
        <end position="421"/>
    </location>
</feature>
<dbReference type="PROSITE" id="PS50067">
    <property type="entry name" value="KINESIN_MOTOR_2"/>
    <property type="match status" value="1"/>
</dbReference>
<dbReference type="GeneID" id="90040905"/>
<dbReference type="InterPro" id="IPR027417">
    <property type="entry name" value="P-loop_NTPase"/>
</dbReference>
<feature type="compositionally biased region" description="Polar residues" evidence="11">
    <location>
        <begin position="978"/>
        <end position="1007"/>
    </location>
</feature>
<dbReference type="InterPro" id="IPR001752">
    <property type="entry name" value="Kinesin_motor_dom"/>
</dbReference>
<dbReference type="InterPro" id="IPR036961">
    <property type="entry name" value="Kinesin_motor_dom_sf"/>
</dbReference>
<reference evidence="13 14" key="1">
    <citation type="submission" date="2024-03" db="EMBL/GenBank/DDBJ databases">
        <title>Genome-scale model development and genomic sequencing of the oleaginous clade Lipomyces.</title>
        <authorList>
            <consortium name="Lawrence Berkeley National Laboratory"/>
            <person name="Czajka J.J."/>
            <person name="Han Y."/>
            <person name="Kim J."/>
            <person name="Mondo S.J."/>
            <person name="Hofstad B.A."/>
            <person name="Robles A."/>
            <person name="Haridas S."/>
            <person name="Riley R."/>
            <person name="LaButti K."/>
            <person name="Pangilinan J."/>
            <person name="Andreopoulos W."/>
            <person name="Lipzen A."/>
            <person name="Yan J."/>
            <person name="Wang M."/>
            <person name="Ng V."/>
            <person name="Grigoriev I.V."/>
            <person name="Spatafora J.W."/>
            <person name="Magnuson J.K."/>
            <person name="Baker S.E."/>
            <person name="Pomraning K.R."/>
        </authorList>
    </citation>
    <scope>NUCLEOTIDE SEQUENCE [LARGE SCALE GENOMIC DNA]</scope>
    <source>
        <strain evidence="13 14">Phaff 52-87</strain>
    </source>
</reference>
<evidence type="ECO:0000256" key="10">
    <source>
        <dbReference type="SAM" id="Coils"/>
    </source>
</evidence>
<name>A0ABR1F2J8_9ASCO</name>
<feature type="region of interest" description="Disordered" evidence="11">
    <location>
        <begin position="932"/>
        <end position="1007"/>
    </location>
</feature>
<feature type="compositionally biased region" description="Low complexity" evidence="11">
    <location>
        <begin position="393"/>
        <end position="408"/>
    </location>
</feature>
<dbReference type="PROSITE" id="PS00411">
    <property type="entry name" value="KINESIN_MOTOR_1"/>
    <property type="match status" value="1"/>
</dbReference>
<dbReference type="Gene3D" id="3.40.850.10">
    <property type="entry name" value="Kinesin motor domain"/>
    <property type="match status" value="1"/>
</dbReference>
<keyword evidence="5 9" id="KW-0067">ATP-binding</keyword>
<sequence length="1007" mass="111969">MSYTPARDSPGNSIKVVARFRPPNATEIQHNGESIVQFIANDTCAIENSTFTFDRVFGVDSKQAELFDYSIKSTVDDILHGYNGTVFAYGQTGSGKSYSMMGPDIDGPHRGIIPRIVEQIFASILESPAEIEYTVRVSYMEIYMERIKDLLQPINDNLPIHEDKSKGIYVKGLSEIYVSSVDEVYDVMRQGATARAVASTNMNQESSRSHSIFALAVTQKNVETGSSKSGQLFLVDLAGSEKVGKTGASGQVLEEAKKINKSLSALGNVINALTDGKSTHVPYRDSKLTRILQESLGGNSRTTLIVNCSPSIYNMQETLSTLKFGMRAKTIKNRPKINAELSPTELKMQLKKVVHQNASLSEYAAALEKEVQAWRAGEQVPQESWASKERSRSSLSNSSGNSSGIDISVPSTPRPRSQISAETPARPTSADDTVEEYMRRENEMQDRLSDRETAIDALERMIKELNAENLTLTEREAALVQENEKFQDDMMKLKQDLEKLQFESREAVIAMESLKELNAETTADLDNARKQLYELELQNQEKIRKAEERDRRKREKMREMASGFEFFTLDDKTAADENGAEGEYAGEKRDWIGEALALIDNGTEQFSESQRLSLKMYLLECREFISRAEQVLDARMDEMEDQVSRREEIDVKLKELDESVRRFVESDPTNLACLNEYISLKQSLLESQLLNAKRDLGLSISDNKRLRKIIASGEREQKQSTAAAEPTNGSERLSSASSSSGSSLSTSSATGGTPITPTTTAQTNSAPEVSPMSSLPSSPSKSAARFQVMKQQLNDFETVKRSLMRDLQNRCERVVELEIQLDELQEQNTMMTKNTSASKGQLKRMAFLERNLEQLTQVQRALVDQNAQLKREVAVNERKLRVRNEKISALEQSLSATQERLAAETLSFEKKMSQLVDRYEDAKLFRRQAEGLGSSPITGSGGQGGFGNQRIVKPLRGGGGGNGLGSSPLTAYMRGGSSPENNRLDSSPGHYQSSPSASKRTSWFSRN</sequence>
<proteinExistence type="inferred from homology"/>
<keyword evidence="7 9" id="KW-0505">Motor protein</keyword>
<dbReference type="CDD" id="cd01369">
    <property type="entry name" value="KISc_KHC_KIF5"/>
    <property type="match status" value="1"/>
</dbReference>
<comment type="subcellular location">
    <subcellularLocation>
        <location evidence="1">Cytoplasm</location>
        <location evidence="1">Cytoskeleton</location>
    </subcellularLocation>
</comment>
<feature type="compositionally biased region" description="Polar residues" evidence="11">
    <location>
        <begin position="719"/>
        <end position="732"/>
    </location>
</feature>
<evidence type="ECO:0000256" key="6">
    <source>
        <dbReference type="ARBA" id="ARBA00023054"/>
    </source>
</evidence>
<evidence type="ECO:0000256" key="2">
    <source>
        <dbReference type="ARBA" id="ARBA00022490"/>
    </source>
</evidence>
<dbReference type="InterPro" id="IPR059182">
    <property type="entry name" value="Khc_C"/>
</dbReference>
<keyword evidence="8" id="KW-0206">Cytoskeleton</keyword>
<dbReference type="InterPro" id="IPR027640">
    <property type="entry name" value="Kinesin-like_fam"/>
</dbReference>
<feature type="coiled-coil region" evidence="10">
    <location>
        <begin position="807"/>
        <end position="872"/>
    </location>
</feature>
<evidence type="ECO:0000256" key="8">
    <source>
        <dbReference type="ARBA" id="ARBA00023212"/>
    </source>
</evidence>
<dbReference type="SUPFAM" id="SSF52540">
    <property type="entry name" value="P-loop containing nucleoside triphosphate hydrolases"/>
    <property type="match status" value="1"/>
</dbReference>
<keyword evidence="6 10" id="KW-0175">Coiled coil</keyword>
<dbReference type="PANTHER" id="PTHR47968">
    <property type="entry name" value="CENTROMERE PROTEIN E"/>
    <property type="match status" value="1"/>
</dbReference>
<comment type="similarity">
    <text evidence="9">Belongs to the TRAFAC class myosin-kinesin ATPase superfamily. Kinesin family.</text>
</comment>
<evidence type="ECO:0000313" key="14">
    <source>
        <dbReference type="Proteomes" id="UP001498771"/>
    </source>
</evidence>
<dbReference type="CDD" id="cd23649">
    <property type="entry name" value="Khc_CBD_cc"/>
    <property type="match status" value="1"/>
</dbReference>
<keyword evidence="2" id="KW-0963">Cytoplasm</keyword>
<evidence type="ECO:0000256" key="9">
    <source>
        <dbReference type="PROSITE-ProRule" id="PRU00283"/>
    </source>
</evidence>
<gene>
    <name evidence="13" type="ORF">BZA70DRAFT_77497</name>
</gene>
<feature type="coiled-coil region" evidence="10">
    <location>
        <begin position="448"/>
        <end position="550"/>
    </location>
</feature>
<dbReference type="Proteomes" id="UP001498771">
    <property type="component" value="Unassembled WGS sequence"/>
</dbReference>
<evidence type="ECO:0000256" key="1">
    <source>
        <dbReference type="ARBA" id="ARBA00004245"/>
    </source>
</evidence>
<feature type="binding site" evidence="9">
    <location>
        <begin position="90"/>
        <end position="97"/>
    </location>
    <ligand>
        <name>ATP</name>
        <dbReference type="ChEBI" id="CHEBI:30616"/>
    </ligand>
</feature>
<evidence type="ECO:0000256" key="7">
    <source>
        <dbReference type="ARBA" id="ARBA00023175"/>
    </source>
</evidence>
<organism evidence="13 14">
    <name type="scientific">Myxozyma melibiosi</name>
    <dbReference type="NCBI Taxonomy" id="54550"/>
    <lineage>
        <taxon>Eukaryota</taxon>
        <taxon>Fungi</taxon>
        <taxon>Dikarya</taxon>
        <taxon>Ascomycota</taxon>
        <taxon>Saccharomycotina</taxon>
        <taxon>Lipomycetes</taxon>
        <taxon>Lipomycetales</taxon>
        <taxon>Lipomycetaceae</taxon>
        <taxon>Myxozyma</taxon>
    </lineage>
</organism>
<evidence type="ECO:0000256" key="11">
    <source>
        <dbReference type="SAM" id="MobiDB-lite"/>
    </source>
</evidence>
<feature type="region of interest" description="Disordered" evidence="11">
    <location>
        <begin position="377"/>
        <end position="434"/>
    </location>
</feature>
<dbReference type="PANTHER" id="PTHR47968:SF75">
    <property type="entry name" value="CENTROMERE-ASSOCIATED PROTEIN E"/>
    <property type="match status" value="1"/>
</dbReference>
<accession>A0ABR1F2J8</accession>
<protein>
    <submittedName>
        <fullName evidence="13">Kinesin family protein</fullName>
    </submittedName>
</protein>
<dbReference type="Gene3D" id="1.10.287.1490">
    <property type="match status" value="1"/>
</dbReference>
<feature type="region of interest" description="Disordered" evidence="11">
    <location>
        <begin position="711"/>
        <end position="784"/>
    </location>
</feature>
<feature type="compositionally biased region" description="Low complexity" evidence="11">
    <location>
        <begin position="733"/>
        <end position="782"/>
    </location>
</feature>
<evidence type="ECO:0000256" key="5">
    <source>
        <dbReference type="ARBA" id="ARBA00022840"/>
    </source>
</evidence>
<comment type="caution">
    <text evidence="13">The sequence shown here is derived from an EMBL/GenBank/DDBJ whole genome shotgun (WGS) entry which is preliminary data.</text>
</comment>
<dbReference type="SMART" id="SM00129">
    <property type="entry name" value="KISc"/>
    <property type="match status" value="1"/>
</dbReference>
<evidence type="ECO:0000259" key="12">
    <source>
        <dbReference type="PROSITE" id="PS50067"/>
    </source>
</evidence>
<dbReference type="EMBL" id="JBBJBU010000012">
    <property type="protein sequence ID" value="KAK7203338.1"/>
    <property type="molecule type" value="Genomic_DNA"/>
</dbReference>
<evidence type="ECO:0000313" key="13">
    <source>
        <dbReference type="EMBL" id="KAK7203338.1"/>
    </source>
</evidence>
<dbReference type="RefSeq" id="XP_064766371.1">
    <property type="nucleotide sequence ID" value="XM_064915393.1"/>
</dbReference>
<feature type="domain" description="Kinesin motor" evidence="12">
    <location>
        <begin position="13"/>
        <end position="331"/>
    </location>
</feature>
<evidence type="ECO:0000256" key="3">
    <source>
        <dbReference type="ARBA" id="ARBA00022701"/>
    </source>
</evidence>
<dbReference type="PRINTS" id="PR00380">
    <property type="entry name" value="KINESINHEAVY"/>
</dbReference>
<evidence type="ECO:0000256" key="4">
    <source>
        <dbReference type="ARBA" id="ARBA00022741"/>
    </source>
</evidence>
<dbReference type="InterPro" id="IPR019821">
    <property type="entry name" value="Kinesin_motor_CS"/>
</dbReference>
<keyword evidence="14" id="KW-1185">Reference proteome</keyword>
<dbReference type="Pfam" id="PF00225">
    <property type="entry name" value="Kinesin"/>
    <property type="match status" value="1"/>
</dbReference>
<keyword evidence="4 9" id="KW-0547">Nucleotide-binding</keyword>